<dbReference type="EC" id="2.7.10.2" evidence="4"/>
<evidence type="ECO:0000256" key="1">
    <source>
        <dbReference type="ARBA" id="ARBA00004429"/>
    </source>
</evidence>
<evidence type="ECO:0000256" key="7">
    <source>
        <dbReference type="ARBA" id="ARBA00022679"/>
    </source>
</evidence>
<comment type="similarity">
    <text evidence="3">Belongs to the etk/wzc family.</text>
</comment>
<keyword evidence="12 17" id="KW-1133">Transmembrane helix</keyword>
<feature type="transmembrane region" description="Helical" evidence="17">
    <location>
        <begin position="506"/>
        <end position="529"/>
    </location>
</feature>
<feature type="domain" description="Polysaccharide chain length determinant N-terminal" evidence="18">
    <location>
        <begin position="18"/>
        <end position="117"/>
    </location>
</feature>
<name>A0A5B2UDG3_9FLAO</name>
<dbReference type="InterPro" id="IPR003856">
    <property type="entry name" value="LPS_length_determ_N"/>
</dbReference>
<evidence type="ECO:0000256" key="16">
    <source>
        <dbReference type="SAM" id="Coils"/>
    </source>
</evidence>
<keyword evidence="13 17" id="KW-0472">Membrane</keyword>
<evidence type="ECO:0000256" key="17">
    <source>
        <dbReference type="SAM" id="Phobius"/>
    </source>
</evidence>
<evidence type="ECO:0000256" key="14">
    <source>
        <dbReference type="ARBA" id="ARBA00023137"/>
    </source>
</evidence>
<gene>
    <name evidence="20" type="ORF">FW780_09295</name>
</gene>
<evidence type="ECO:0000256" key="11">
    <source>
        <dbReference type="ARBA" id="ARBA00022840"/>
    </source>
</evidence>
<feature type="coiled-coil region" evidence="16">
    <location>
        <begin position="276"/>
        <end position="310"/>
    </location>
</feature>
<dbReference type="EMBL" id="VUNZ01000001">
    <property type="protein sequence ID" value="KAA2224377.1"/>
    <property type="molecule type" value="Genomic_DNA"/>
</dbReference>
<protein>
    <recommendedName>
        <fullName evidence="4">non-specific protein-tyrosine kinase</fullName>
        <ecNumber evidence="4">2.7.10.2</ecNumber>
    </recommendedName>
</protein>
<dbReference type="PANTHER" id="PTHR32309">
    <property type="entry name" value="TYROSINE-PROTEIN KINASE"/>
    <property type="match status" value="1"/>
</dbReference>
<dbReference type="Proteomes" id="UP000323082">
    <property type="component" value="Unassembled WGS sequence"/>
</dbReference>
<keyword evidence="9" id="KW-0547">Nucleotide-binding</keyword>
<dbReference type="Pfam" id="PF13614">
    <property type="entry name" value="AAA_31"/>
    <property type="match status" value="1"/>
</dbReference>
<dbReference type="OrthoDB" id="9794577at2"/>
<feature type="transmembrane region" description="Helical" evidence="17">
    <location>
        <begin position="34"/>
        <end position="54"/>
    </location>
</feature>
<evidence type="ECO:0000256" key="3">
    <source>
        <dbReference type="ARBA" id="ARBA00008883"/>
    </source>
</evidence>
<evidence type="ECO:0000313" key="21">
    <source>
        <dbReference type="Proteomes" id="UP000323082"/>
    </source>
</evidence>
<reference evidence="20 21" key="1">
    <citation type="journal article" date="2015" name="Int. J. Syst. Evol. Microbiol.">
        <title>Chryseobacterium sediminis sp. nov., isolated from a river sediment.</title>
        <authorList>
            <person name="Kampfer P."/>
            <person name="Busse H.J."/>
            <person name="McInroy J.A."/>
            <person name="Glaeser S.P."/>
        </authorList>
    </citation>
    <scope>NUCLEOTIDE SEQUENCE [LARGE SCALE GENOMIC DNA]</scope>
    <source>
        <strain evidence="20 21">IMT-174</strain>
    </source>
</reference>
<evidence type="ECO:0000313" key="20">
    <source>
        <dbReference type="EMBL" id="KAA2224377.1"/>
    </source>
</evidence>
<sequence length="798" mass="88883">MDNQKTSQFSEEENSIIKINIGEIIKPYIRKWPWFIISAFIALIIGYISLKFMVPVYGVQSTILIKDAKNSSSSVMANDLGVLPDLSGIGGLKTNSIANEIEVLKSKKMMSEVINNLNLQTNITAKGKIRTLELYKETSPVEVRVIGEKKDKGSVNTIQLAINGEKLTLNGGSLKKDIVTTYGKTISLPFANIIITKNPKFNSAEVKGLNTNNLVLQISSLEAAVNSLQGPLNVDLVNRETTVLKLGYQYPQISKAKDIINTLIVAYNNDAIVDKNSESKKTLDFIEDRIKKLSGELGEVENQKESFKSKNNLTDLETEAKINLESSAAARAKQLDVDAQLELTTALIGYVSKQGQYQVLPANVGLNNPEAISGISSYNQLVVQRNRLLESATPENPTVVDVTKQINAMRSTIMQTLQRNRVGLELAKNEYLGEQNKVSGKISKLPSIEKMFRSIERQQQIKENLYLLLLQKREETAIAQSIIAPKAKVLDAAYASPAAISPKTNVILTVYLVAGLLIPFIIIYLTMLFNNKIITKHDLEKIVHAPIIAELPSLEKGDSEIVKMNDITPMAEAFRILITNMNFMLSKEKKGKVVFVTSTVKGEGKTFTSVNLALTLANPKKKAIIIGSDIRNPQLQRYNPARKGLAGLTEYLYNDDTKLADIIHVSSFNPYLDVIYSGMIPPNPTELLSNGRYEVLLSELKEKYEYIILDTAPLLLVTDTFLIAELSDVTIYVSRSKYTEKSLLEFANSNIDQKKIKNVGFVLNDVSRENLGYSNKYGYGYNQHTEQSWFQKIKNKFS</sequence>
<evidence type="ECO:0000256" key="9">
    <source>
        <dbReference type="ARBA" id="ARBA00022741"/>
    </source>
</evidence>
<dbReference type="InterPro" id="IPR027417">
    <property type="entry name" value="P-loop_NTPase"/>
</dbReference>
<evidence type="ECO:0000256" key="12">
    <source>
        <dbReference type="ARBA" id="ARBA00022989"/>
    </source>
</evidence>
<dbReference type="SUPFAM" id="SSF52540">
    <property type="entry name" value="P-loop containing nucleoside triphosphate hydrolases"/>
    <property type="match status" value="1"/>
</dbReference>
<evidence type="ECO:0000259" key="18">
    <source>
        <dbReference type="Pfam" id="PF02706"/>
    </source>
</evidence>
<keyword evidence="8 17" id="KW-0812">Transmembrane</keyword>
<dbReference type="AlphaFoldDB" id="A0A5B2UDG3"/>
<evidence type="ECO:0000256" key="5">
    <source>
        <dbReference type="ARBA" id="ARBA00022475"/>
    </source>
</evidence>
<comment type="similarity">
    <text evidence="2">Belongs to the CpsD/CapB family.</text>
</comment>
<keyword evidence="11" id="KW-0067">ATP-binding</keyword>
<accession>A0A5B2UDG3</accession>
<comment type="subcellular location">
    <subcellularLocation>
        <location evidence="1">Cell inner membrane</location>
        <topology evidence="1">Multi-pass membrane protein</topology>
    </subcellularLocation>
</comment>
<keyword evidence="16" id="KW-0175">Coiled coil</keyword>
<evidence type="ECO:0000256" key="13">
    <source>
        <dbReference type="ARBA" id="ARBA00023136"/>
    </source>
</evidence>
<keyword evidence="5" id="KW-1003">Cell membrane</keyword>
<evidence type="ECO:0000256" key="8">
    <source>
        <dbReference type="ARBA" id="ARBA00022692"/>
    </source>
</evidence>
<dbReference type="Gene3D" id="3.40.50.300">
    <property type="entry name" value="P-loop containing nucleotide triphosphate hydrolases"/>
    <property type="match status" value="1"/>
</dbReference>
<keyword evidence="6" id="KW-0997">Cell inner membrane</keyword>
<evidence type="ECO:0000256" key="15">
    <source>
        <dbReference type="ARBA" id="ARBA00051245"/>
    </source>
</evidence>
<dbReference type="InterPro" id="IPR025669">
    <property type="entry name" value="AAA_dom"/>
</dbReference>
<dbReference type="RefSeq" id="WP_149833328.1">
    <property type="nucleotide sequence ID" value="NZ_VUNZ01000001.1"/>
</dbReference>
<keyword evidence="14" id="KW-0829">Tyrosine-protein kinase</keyword>
<feature type="domain" description="AAA" evidence="19">
    <location>
        <begin position="593"/>
        <end position="743"/>
    </location>
</feature>
<comment type="catalytic activity">
    <reaction evidence="15">
        <text>L-tyrosyl-[protein] + ATP = O-phospho-L-tyrosyl-[protein] + ADP + H(+)</text>
        <dbReference type="Rhea" id="RHEA:10596"/>
        <dbReference type="Rhea" id="RHEA-COMP:10136"/>
        <dbReference type="Rhea" id="RHEA-COMP:20101"/>
        <dbReference type="ChEBI" id="CHEBI:15378"/>
        <dbReference type="ChEBI" id="CHEBI:30616"/>
        <dbReference type="ChEBI" id="CHEBI:46858"/>
        <dbReference type="ChEBI" id="CHEBI:61978"/>
        <dbReference type="ChEBI" id="CHEBI:456216"/>
        <dbReference type="EC" id="2.7.10.2"/>
    </reaction>
</comment>
<dbReference type="PANTHER" id="PTHR32309:SF13">
    <property type="entry name" value="FERRIC ENTEROBACTIN TRANSPORT PROTEIN FEPE"/>
    <property type="match status" value="1"/>
</dbReference>
<evidence type="ECO:0000259" key="19">
    <source>
        <dbReference type="Pfam" id="PF13614"/>
    </source>
</evidence>
<evidence type="ECO:0000256" key="4">
    <source>
        <dbReference type="ARBA" id="ARBA00011903"/>
    </source>
</evidence>
<comment type="caution">
    <text evidence="20">The sequence shown here is derived from an EMBL/GenBank/DDBJ whole genome shotgun (WGS) entry which is preliminary data.</text>
</comment>
<dbReference type="CDD" id="cd05387">
    <property type="entry name" value="BY-kinase"/>
    <property type="match status" value="1"/>
</dbReference>
<dbReference type="Pfam" id="PF02706">
    <property type="entry name" value="Wzz"/>
    <property type="match status" value="1"/>
</dbReference>
<dbReference type="GO" id="GO:0005524">
    <property type="term" value="F:ATP binding"/>
    <property type="evidence" value="ECO:0007669"/>
    <property type="project" value="UniProtKB-KW"/>
</dbReference>
<evidence type="ECO:0000256" key="10">
    <source>
        <dbReference type="ARBA" id="ARBA00022777"/>
    </source>
</evidence>
<evidence type="ECO:0000256" key="6">
    <source>
        <dbReference type="ARBA" id="ARBA00022519"/>
    </source>
</evidence>
<organism evidence="20 21">
    <name type="scientific">Chryseobacterium sediminis</name>
    <dbReference type="NCBI Taxonomy" id="1679494"/>
    <lineage>
        <taxon>Bacteria</taxon>
        <taxon>Pseudomonadati</taxon>
        <taxon>Bacteroidota</taxon>
        <taxon>Flavobacteriia</taxon>
        <taxon>Flavobacteriales</taxon>
        <taxon>Weeksellaceae</taxon>
        <taxon>Chryseobacterium group</taxon>
        <taxon>Chryseobacterium</taxon>
    </lineage>
</organism>
<keyword evidence="10 20" id="KW-0418">Kinase</keyword>
<dbReference type="GO" id="GO:0004715">
    <property type="term" value="F:non-membrane spanning protein tyrosine kinase activity"/>
    <property type="evidence" value="ECO:0007669"/>
    <property type="project" value="UniProtKB-EC"/>
</dbReference>
<proteinExistence type="inferred from homology"/>
<dbReference type="InterPro" id="IPR050445">
    <property type="entry name" value="Bact_polysacc_biosynth/exp"/>
</dbReference>
<evidence type="ECO:0000256" key="2">
    <source>
        <dbReference type="ARBA" id="ARBA00007316"/>
    </source>
</evidence>
<dbReference type="NCBIfam" id="TIGR01007">
    <property type="entry name" value="eps_fam"/>
    <property type="match status" value="1"/>
</dbReference>
<dbReference type="InterPro" id="IPR005702">
    <property type="entry name" value="Wzc-like_C"/>
</dbReference>
<keyword evidence="7 20" id="KW-0808">Transferase</keyword>
<dbReference type="GO" id="GO:0005886">
    <property type="term" value="C:plasma membrane"/>
    <property type="evidence" value="ECO:0007669"/>
    <property type="project" value="UniProtKB-SubCell"/>
</dbReference>